<sequence>MLTPIPCLLMRGGTSKGPFFLADDLPADPETRNAVLLSVMGSPDLRQIDGIGGGDSLTSKVAIVSRSQRPGIDVDYLFAQVSVSQRAVDTNPNCGNMLSGVGPFAIEQGLVPAIDPVTPVRIFNVNTGKVIEALVPTPSGEVTYEGEVHIDGVPGAAAGIVLNFLDAAGAKTGKLLPTGQALDIVDGIAVSCVDFSTPIVLVAAADLGISGHESKAELDANAALLARLEAVRQAAARRMGLGDVSASVLPKIAVLAAPAKDGSISSRYFTPWACHAAHAVTGALCVAAACLIPGSVASRLVRRRADQPGRIAIEHPSGQLETQVELPAAADGEPPVIRRVGIVRTARPLFSGQVLIPGTVWKKAG</sequence>
<evidence type="ECO:0000313" key="3">
    <source>
        <dbReference type="EMBL" id="SMF05423.1"/>
    </source>
</evidence>
<gene>
    <name evidence="3" type="ORF">SAMN02745746_00946</name>
</gene>
<dbReference type="STRING" id="1123014.SAMN02745746_00946"/>
<dbReference type="PANTHER" id="PTHR43709:SF3">
    <property type="entry name" value="ISOMERASE YBHH-RELATED"/>
    <property type="match status" value="1"/>
</dbReference>
<keyword evidence="4" id="KW-1185">Reference proteome</keyword>
<evidence type="ECO:0000256" key="2">
    <source>
        <dbReference type="ARBA" id="ARBA00023235"/>
    </source>
</evidence>
<dbReference type="PANTHER" id="PTHR43709">
    <property type="entry name" value="ACONITATE ISOMERASE-RELATED"/>
    <property type="match status" value="1"/>
</dbReference>
<reference evidence="4" key="1">
    <citation type="submission" date="2017-04" db="EMBL/GenBank/DDBJ databases">
        <authorList>
            <person name="Varghese N."/>
            <person name="Submissions S."/>
        </authorList>
    </citation>
    <scope>NUCLEOTIDE SEQUENCE [LARGE SCALE GENOMIC DNA]</scope>
    <source>
        <strain evidence="4">DSM 22618</strain>
    </source>
</reference>
<evidence type="ECO:0000256" key="1">
    <source>
        <dbReference type="ARBA" id="ARBA00007673"/>
    </source>
</evidence>
<evidence type="ECO:0008006" key="5">
    <source>
        <dbReference type="Google" id="ProtNLM"/>
    </source>
</evidence>
<dbReference type="RefSeq" id="WP_085275284.1">
    <property type="nucleotide sequence ID" value="NZ_FXAG01000004.1"/>
</dbReference>
<evidence type="ECO:0000313" key="4">
    <source>
        <dbReference type="Proteomes" id="UP000192920"/>
    </source>
</evidence>
<dbReference type="GO" id="GO:0016853">
    <property type="term" value="F:isomerase activity"/>
    <property type="evidence" value="ECO:0007669"/>
    <property type="project" value="UniProtKB-KW"/>
</dbReference>
<dbReference type="InterPro" id="IPR007400">
    <property type="entry name" value="PrpF-like"/>
</dbReference>
<comment type="similarity">
    <text evidence="1">Belongs to the PrpF family.</text>
</comment>
<protein>
    <recommendedName>
        <fullName evidence="5">4-oxalomesaconate tautomerase</fullName>
    </recommendedName>
</protein>
<proteinExistence type="inferred from homology"/>
<keyword evidence="2" id="KW-0413">Isomerase</keyword>
<dbReference type="NCBIfam" id="NF033377">
    <property type="entry name" value="OMA_tautomer"/>
    <property type="match status" value="1"/>
</dbReference>
<organism evidence="3 4">
    <name type="scientific">Pseudogulbenkiania subflava DSM 22618</name>
    <dbReference type="NCBI Taxonomy" id="1123014"/>
    <lineage>
        <taxon>Bacteria</taxon>
        <taxon>Pseudomonadati</taxon>
        <taxon>Pseudomonadota</taxon>
        <taxon>Betaproteobacteria</taxon>
        <taxon>Neisseriales</taxon>
        <taxon>Chromobacteriaceae</taxon>
        <taxon>Pseudogulbenkiania</taxon>
    </lineage>
</organism>
<dbReference type="EMBL" id="FXAG01000004">
    <property type="protein sequence ID" value="SMF05423.1"/>
    <property type="molecule type" value="Genomic_DNA"/>
</dbReference>
<dbReference type="InterPro" id="IPR047687">
    <property type="entry name" value="OMA_tautomer-like"/>
</dbReference>
<dbReference type="Pfam" id="PF04303">
    <property type="entry name" value="PrpF"/>
    <property type="match status" value="1"/>
</dbReference>
<dbReference type="SUPFAM" id="SSF54506">
    <property type="entry name" value="Diaminopimelate epimerase-like"/>
    <property type="match status" value="2"/>
</dbReference>
<accession>A0A1Y6BEJ3</accession>
<dbReference type="AlphaFoldDB" id="A0A1Y6BEJ3"/>
<dbReference type="Proteomes" id="UP000192920">
    <property type="component" value="Unassembled WGS sequence"/>
</dbReference>
<dbReference type="Gene3D" id="3.10.310.10">
    <property type="entry name" value="Diaminopimelate Epimerase, Chain A, domain 1"/>
    <property type="match status" value="2"/>
</dbReference>
<name>A0A1Y6BEJ3_9NEIS</name>